<dbReference type="Pfam" id="PF10250">
    <property type="entry name" value="O-FucT"/>
    <property type="match status" value="1"/>
</dbReference>
<proteinExistence type="predicted"/>
<sequence length="478" mass="54793">MKSLRKSWNRDQVEVARSETGYSGRQFTGKRRIRLRKQVKWLAIVVAAIFFVGVQLQLASVHNSQNEVIGSQPSGDPSVPDAVELGLASPLDLKRAVRYIVYDHRYGQLNNQVSSFIDTSVIAKMIEELTNTRCIIVAPKVSLGYESQYSKASKKAHQYTLFGDYFDIAEMNKTVPMITLDDFLSSEAASLTKSLHLKTVPTTEKEVEAGHEIYDALGIVQGDLETVIRIVQNNKRKFHRCSQFKAIAYTAVRWMLDNPQSPTIPLGKMFLPQYDCWNKHLEFQHAYRSLRPRSPYVSSVEKTLKDVDRPVVALHLRHLFSDESIDRDALKTLVTEGMKQFKVSLDSVKTLYVAYGLREIDMLQESGSLVDFKQSFPDLHMRECSTSFDCAIPGSRELEILKKSPEFESWEDEEYDMTFRSSYSSAILDFWMCVQSDYFIGRDTSTFSRNINFIRRYIGKSPSHLYDGTKTFHHNTNM</sequence>
<dbReference type="InterPro" id="IPR019378">
    <property type="entry name" value="GDP-Fuc_O-FucTrfase"/>
</dbReference>
<keyword evidence="4" id="KW-0472">Membrane</keyword>
<evidence type="ECO:0008006" key="7">
    <source>
        <dbReference type="Google" id="ProtNLM"/>
    </source>
</evidence>
<keyword evidence="4" id="KW-0812">Transmembrane</keyword>
<dbReference type="Gene3D" id="3.40.50.11340">
    <property type="match status" value="1"/>
</dbReference>
<evidence type="ECO:0000256" key="3">
    <source>
        <dbReference type="ARBA" id="ARBA00023277"/>
    </source>
</evidence>
<keyword evidence="4" id="KW-1133">Transmembrane helix</keyword>
<organism evidence="5 6">
    <name type="scientific">Rhodosorus marinus</name>
    <dbReference type="NCBI Taxonomy" id="101924"/>
    <lineage>
        <taxon>Eukaryota</taxon>
        <taxon>Rhodophyta</taxon>
        <taxon>Stylonematophyceae</taxon>
        <taxon>Stylonematales</taxon>
        <taxon>Stylonemataceae</taxon>
        <taxon>Rhodosorus</taxon>
    </lineage>
</organism>
<dbReference type="EMBL" id="JAMWBK010000005">
    <property type="protein sequence ID" value="KAJ8905184.1"/>
    <property type="molecule type" value="Genomic_DNA"/>
</dbReference>
<evidence type="ECO:0000256" key="4">
    <source>
        <dbReference type="SAM" id="Phobius"/>
    </source>
</evidence>
<keyword evidence="3" id="KW-0119">Carbohydrate metabolism</keyword>
<feature type="transmembrane region" description="Helical" evidence="4">
    <location>
        <begin position="39"/>
        <end position="58"/>
    </location>
</feature>
<comment type="caution">
    <text evidence="5">The sequence shown here is derived from an EMBL/GenBank/DDBJ whole genome shotgun (WGS) entry which is preliminary data.</text>
</comment>
<dbReference type="Proteomes" id="UP001157974">
    <property type="component" value="Unassembled WGS sequence"/>
</dbReference>
<evidence type="ECO:0000313" key="6">
    <source>
        <dbReference type="Proteomes" id="UP001157974"/>
    </source>
</evidence>
<evidence type="ECO:0000313" key="5">
    <source>
        <dbReference type="EMBL" id="KAJ8905184.1"/>
    </source>
</evidence>
<dbReference type="Gene3D" id="3.40.50.11350">
    <property type="match status" value="1"/>
</dbReference>
<protein>
    <recommendedName>
        <fullName evidence="7">O-fucosyltransferase family protein</fullName>
    </recommendedName>
</protein>
<keyword evidence="2" id="KW-0294">Fucose metabolism</keyword>
<accession>A0AAV8USZ9</accession>
<gene>
    <name evidence="5" type="ORF">NDN08_001693</name>
</gene>
<name>A0AAV8USZ9_9RHOD</name>
<evidence type="ECO:0000256" key="1">
    <source>
        <dbReference type="ARBA" id="ARBA00022679"/>
    </source>
</evidence>
<evidence type="ECO:0000256" key="2">
    <source>
        <dbReference type="ARBA" id="ARBA00023253"/>
    </source>
</evidence>
<keyword evidence="6" id="KW-1185">Reference proteome</keyword>
<dbReference type="GO" id="GO:0016740">
    <property type="term" value="F:transferase activity"/>
    <property type="evidence" value="ECO:0007669"/>
    <property type="project" value="UniProtKB-KW"/>
</dbReference>
<reference evidence="5 6" key="1">
    <citation type="journal article" date="2023" name="Nat. Commun.">
        <title>Origin of minicircular mitochondrial genomes in red algae.</title>
        <authorList>
            <person name="Lee Y."/>
            <person name="Cho C.H."/>
            <person name="Lee Y.M."/>
            <person name="Park S.I."/>
            <person name="Yang J.H."/>
            <person name="West J.A."/>
            <person name="Bhattacharya D."/>
            <person name="Yoon H.S."/>
        </authorList>
    </citation>
    <scope>NUCLEOTIDE SEQUENCE [LARGE SCALE GENOMIC DNA]</scope>
    <source>
        <strain evidence="5 6">CCMP1338</strain>
        <tissue evidence="5">Whole cell</tissue>
    </source>
</reference>
<keyword evidence="1" id="KW-0808">Transferase</keyword>
<dbReference type="GO" id="GO:0006004">
    <property type="term" value="P:fucose metabolic process"/>
    <property type="evidence" value="ECO:0007669"/>
    <property type="project" value="UniProtKB-KW"/>
</dbReference>
<dbReference type="AlphaFoldDB" id="A0AAV8USZ9"/>